<dbReference type="Proteomes" id="UP000729402">
    <property type="component" value="Unassembled WGS sequence"/>
</dbReference>
<proteinExistence type="predicted"/>
<dbReference type="EMBL" id="JAAALK010001594">
    <property type="protein sequence ID" value="KAG8042782.1"/>
    <property type="molecule type" value="Genomic_DNA"/>
</dbReference>
<accession>A0A8J5UUA9</accession>
<dbReference type="AlphaFoldDB" id="A0A8J5UUA9"/>
<evidence type="ECO:0000313" key="2">
    <source>
        <dbReference type="Proteomes" id="UP000729402"/>
    </source>
</evidence>
<protein>
    <submittedName>
        <fullName evidence="1">Uncharacterized protein</fullName>
    </submittedName>
</protein>
<keyword evidence="2" id="KW-1185">Reference proteome</keyword>
<evidence type="ECO:0000313" key="1">
    <source>
        <dbReference type="EMBL" id="KAG8042782.1"/>
    </source>
</evidence>
<organism evidence="1 2">
    <name type="scientific">Zizania palustris</name>
    <name type="common">Northern wild rice</name>
    <dbReference type="NCBI Taxonomy" id="103762"/>
    <lineage>
        <taxon>Eukaryota</taxon>
        <taxon>Viridiplantae</taxon>
        <taxon>Streptophyta</taxon>
        <taxon>Embryophyta</taxon>
        <taxon>Tracheophyta</taxon>
        <taxon>Spermatophyta</taxon>
        <taxon>Magnoliopsida</taxon>
        <taxon>Liliopsida</taxon>
        <taxon>Poales</taxon>
        <taxon>Poaceae</taxon>
        <taxon>BOP clade</taxon>
        <taxon>Oryzoideae</taxon>
        <taxon>Oryzeae</taxon>
        <taxon>Zizaniinae</taxon>
        <taxon>Zizania</taxon>
    </lineage>
</organism>
<reference evidence="1" key="1">
    <citation type="journal article" date="2021" name="bioRxiv">
        <title>Whole Genome Assembly and Annotation of Northern Wild Rice, Zizania palustris L., Supports a Whole Genome Duplication in the Zizania Genus.</title>
        <authorList>
            <person name="Haas M."/>
            <person name="Kono T."/>
            <person name="Macchietto M."/>
            <person name="Millas R."/>
            <person name="McGilp L."/>
            <person name="Shao M."/>
            <person name="Duquette J."/>
            <person name="Hirsch C.N."/>
            <person name="Kimball J."/>
        </authorList>
    </citation>
    <scope>NUCLEOTIDE SEQUENCE</scope>
    <source>
        <tissue evidence="1">Fresh leaf tissue</tissue>
    </source>
</reference>
<name>A0A8J5UUA9_ZIZPA</name>
<gene>
    <name evidence="1" type="ORF">GUJ93_ZPchr0328g33308</name>
</gene>
<comment type="caution">
    <text evidence="1">The sequence shown here is derived from an EMBL/GenBank/DDBJ whole genome shotgun (WGS) entry which is preliminary data.</text>
</comment>
<reference evidence="1" key="2">
    <citation type="submission" date="2021-02" db="EMBL/GenBank/DDBJ databases">
        <authorList>
            <person name="Kimball J.A."/>
            <person name="Haas M.W."/>
            <person name="Macchietto M."/>
            <person name="Kono T."/>
            <person name="Duquette J."/>
            <person name="Shao M."/>
        </authorList>
    </citation>
    <scope>NUCLEOTIDE SEQUENCE</scope>
    <source>
        <tissue evidence="1">Fresh leaf tissue</tissue>
    </source>
</reference>
<sequence>MDAVAAGEIRSRCGAERRGRRCEQQGWGERHAGVAAQYRYTGLVLECDVCMAAHRRPVAAVASRNVRQLLPCLLARRLESSRRLVPNL</sequence>